<sequence length="148" mass="15184">MVSATSLVAVIFGASLAAATLDPALSNTKGKCPGTPKCSAAKTSNAIQASECSHNTRTSQKQTFAVFVTDHKYDSSHGAPYGTCTAYTCTPPTGAEMTDSNPDCWTFFWSGQGESSGEGAGCIRSPDDGTCGCENSTGEFVPGSNSCK</sequence>
<dbReference type="PANTHER" id="PTHR35396">
    <property type="entry name" value="SMALL SECRETED PROTEIN"/>
    <property type="match status" value="1"/>
</dbReference>
<protein>
    <recommendedName>
        <fullName evidence="4">Small secreted protein</fullName>
    </recommendedName>
</protein>
<accession>A0A5N6Z9C5</accession>
<evidence type="ECO:0000313" key="3">
    <source>
        <dbReference type="Proteomes" id="UP000327118"/>
    </source>
</evidence>
<reference evidence="3" key="1">
    <citation type="submission" date="2019-04" db="EMBL/GenBank/DDBJ databases">
        <title>Friends and foes A comparative genomics studyof 23 Aspergillus species from section Flavi.</title>
        <authorList>
            <consortium name="DOE Joint Genome Institute"/>
            <person name="Kjaerbolling I."/>
            <person name="Vesth T."/>
            <person name="Frisvad J.C."/>
            <person name="Nybo J.L."/>
            <person name="Theobald S."/>
            <person name="Kildgaard S."/>
            <person name="Isbrandt T."/>
            <person name="Kuo A."/>
            <person name="Sato A."/>
            <person name="Lyhne E.K."/>
            <person name="Kogle M.E."/>
            <person name="Wiebenga A."/>
            <person name="Kun R.S."/>
            <person name="Lubbers R.J."/>
            <person name="Makela M.R."/>
            <person name="Barry K."/>
            <person name="Chovatia M."/>
            <person name="Clum A."/>
            <person name="Daum C."/>
            <person name="Haridas S."/>
            <person name="He G."/>
            <person name="LaButti K."/>
            <person name="Lipzen A."/>
            <person name="Mondo S."/>
            <person name="Riley R."/>
            <person name="Salamov A."/>
            <person name="Simmons B.A."/>
            <person name="Magnuson J.K."/>
            <person name="Henrissat B."/>
            <person name="Mortensen U.H."/>
            <person name="Larsen T.O."/>
            <person name="Devries R.P."/>
            <person name="Grigoriev I.V."/>
            <person name="Machida M."/>
            <person name="Baker S.E."/>
            <person name="Andersen M.R."/>
        </authorList>
    </citation>
    <scope>NUCLEOTIDE SEQUENCE [LARGE SCALE GENOMIC DNA]</scope>
    <source>
        <strain evidence="3">CBS 553.77</strain>
    </source>
</reference>
<name>A0A5N6Z9C5_9EURO</name>
<dbReference type="OrthoDB" id="160054at2759"/>
<keyword evidence="1" id="KW-0732">Signal</keyword>
<feature type="signal peptide" evidence="1">
    <location>
        <begin position="1"/>
        <end position="19"/>
    </location>
</feature>
<keyword evidence="3" id="KW-1185">Reference proteome</keyword>
<gene>
    <name evidence="2" type="ORF">BDV28DRAFT_156365</name>
</gene>
<feature type="chain" id="PRO_5024823596" description="Small secreted protein" evidence="1">
    <location>
        <begin position="20"/>
        <end position="148"/>
    </location>
</feature>
<dbReference type="EMBL" id="ML739076">
    <property type="protein sequence ID" value="KAE8354272.1"/>
    <property type="molecule type" value="Genomic_DNA"/>
</dbReference>
<organism evidence="2 3">
    <name type="scientific">Aspergillus coremiiformis</name>
    <dbReference type="NCBI Taxonomy" id="138285"/>
    <lineage>
        <taxon>Eukaryota</taxon>
        <taxon>Fungi</taxon>
        <taxon>Dikarya</taxon>
        <taxon>Ascomycota</taxon>
        <taxon>Pezizomycotina</taxon>
        <taxon>Eurotiomycetes</taxon>
        <taxon>Eurotiomycetidae</taxon>
        <taxon>Eurotiales</taxon>
        <taxon>Aspergillaceae</taxon>
        <taxon>Aspergillus</taxon>
        <taxon>Aspergillus subgen. Circumdati</taxon>
    </lineage>
</organism>
<dbReference type="PANTHER" id="PTHR35396:SF1">
    <property type="entry name" value="SMALL SECRETED PROTEIN"/>
    <property type="match status" value="1"/>
</dbReference>
<evidence type="ECO:0000256" key="1">
    <source>
        <dbReference type="SAM" id="SignalP"/>
    </source>
</evidence>
<dbReference type="Proteomes" id="UP000327118">
    <property type="component" value="Unassembled WGS sequence"/>
</dbReference>
<evidence type="ECO:0000313" key="2">
    <source>
        <dbReference type="EMBL" id="KAE8354272.1"/>
    </source>
</evidence>
<evidence type="ECO:0008006" key="4">
    <source>
        <dbReference type="Google" id="ProtNLM"/>
    </source>
</evidence>
<proteinExistence type="predicted"/>
<dbReference type="AlphaFoldDB" id="A0A5N6Z9C5"/>